<gene>
    <name evidence="1" type="ORF">LCGC14_3149890</name>
</gene>
<evidence type="ECO:0008006" key="2">
    <source>
        <dbReference type="Google" id="ProtNLM"/>
    </source>
</evidence>
<dbReference type="EMBL" id="LAZR01069306">
    <property type="protein sequence ID" value="KKK47964.1"/>
    <property type="molecule type" value="Genomic_DNA"/>
</dbReference>
<proteinExistence type="predicted"/>
<reference evidence="1" key="1">
    <citation type="journal article" date="2015" name="Nature">
        <title>Complex archaea that bridge the gap between prokaryotes and eukaryotes.</title>
        <authorList>
            <person name="Spang A."/>
            <person name="Saw J.H."/>
            <person name="Jorgensen S.L."/>
            <person name="Zaremba-Niedzwiedzka K."/>
            <person name="Martijn J."/>
            <person name="Lind A.E."/>
            <person name="van Eijk R."/>
            <person name="Schleper C."/>
            <person name="Guy L."/>
            <person name="Ettema T.J."/>
        </authorList>
    </citation>
    <scope>NUCLEOTIDE SEQUENCE</scope>
</reference>
<sequence length="67" mass="7737">MGKLNWRDVGFLTREVARIYVKYGYDQGNGAQILALAWCQEVKPGFDAEKFIREVNEVRNDRYGLPA</sequence>
<name>A0A0F8Y1A7_9ZZZZ</name>
<organism evidence="1">
    <name type="scientific">marine sediment metagenome</name>
    <dbReference type="NCBI Taxonomy" id="412755"/>
    <lineage>
        <taxon>unclassified sequences</taxon>
        <taxon>metagenomes</taxon>
        <taxon>ecological metagenomes</taxon>
    </lineage>
</organism>
<comment type="caution">
    <text evidence="1">The sequence shown here is derived from an EMBL/GenBank/DDBJ whole genome shotgun (WGS) entry which is preliminary data.</text>
</comment>
<protein>
    <recommendedName>
        <fullName evidence="2">Primase C-terminal 2 domain-containing protein</fullName>
    </recommendedName>
</protein>
<evidence type="ECO:0000313" key="1">
    <source>
        <dbReference type="EMBL" id="KKK47964.1"/>
    </source>
</evidence>
<accession>A0A0F8Y1A7</accession>
<dbReference type="AlphaFoldDB" id="A0A0F8Y1A7"/>